<dbReference type="InterPro" id="IPR036388">
    <property type="entry name" value="WH-like_DNA-bd_sf"/>
</dbReference>
<reference evidence="3 4" key="1">
    <citation type="submission" date="2017-11" db="EMBL/GenBank/DDBJ databases">
        <title>Genomic Encyclopedia of Archaeal and Bacterial Type Strains, Phase II (KMG-II): From Individual Species to Whole Genera.</title>
        <authorList>
            <person name="Goeker M."/>
        </authorList>
    </citation>
    <scope>NUCLEOTIDE SEQUENCE [LARGE SCALE GENOMIC DNA]</scope>
    <source>
        <strain evidence="3 4">DSM 22413</strain>
    </source>
</reference>
<organism evidence="3 4">
    <name type="scientific">Luteimicrobium subarcticum</name>
    <dbReference type="NCBI Taxonomy" id="620910"/>
    <lineage>
        <taxon>Bacteria</taxon>
        <taxon>Bacillati</taxon>
        <taxon>Actinomycetota</taxon>
        <taxon>Actinomycetes</taxon>
        <taxon>Micrococcales</taxon>
        <taxon>Luteimicrobium</taxon>
    </lineage>
</organism>
<comment type="caution">
    <text evidence="3">The sequence shown here is derived from an EMBL/GenBank/DDBJ whole genome shotgun (WGS) entry which is preliminary data.</text>
</comment>
<evidence type="ECO:0000313" key="3">
    <source>
        <dbReference type="EMBL" id="PJI94683.1"/>
    </source>
</evidence>
<dbReference type="PANTHER" id="PTHR43252:SF7">
    <property type="entry name" value="TRANSCRIPTIONAL REGULATOR YQJI"/>
    <property type="match status" value="1"/>
</dbReference>
<dbReference type="RefSeq" id="WP_100348668.1">
    <property type="nucleotide sequence ID" value="NZ_PGTZ01000006.1"/>
</dbReference>
<dbReference type="Pfam" id="PF03551">
    <property type="entry name" value="PadR"/>
    <property type="match status" value="1"/>
</dbReference>
<dbReference type="Gene3D" id="1.10.10.10">
    <property type="entry name" value="Winged helix-like DNA-binding domain superfamily/Winged helix DNA-binding domain"/>
    <property type="match status" value="1"/>
</dbReference>
<proteinExistence type="predicted"/>
<dbReference type="OrthoDB" id="8443918at2"/>
<dbReference type="SUPFAM" id="SSF46785">
    <property type="entry name" value="Winged helix' DNA-binding domain"/>
    <property type="match status" value="1"/>
</dbReference>
<evidence type="ECO:0000313" key="4">
    <source>
        <dbReference type="Proteomes" id="UP000231586"/>
    </source>
</evidence>
<dbReference type="Proteomes" id="UP000231586">
    <property type="component" value="Unassembled WGS sequence"/>
</dbReference>
<sequence>MMAPRELSTMALVVLGLLREGPKHPYELLRIMRKHHDDLRMPVSVGSIYHAVERLERTALAAPVATEREGARPERTTYAITDAGRAAHTQRTRHLLSTLAREYPAFDVGLSQADALAADDVAALLRERLSTVEDERAGMAAVLDSTVARGVPRRYLLDAFYELELRGAQIAWLRRTVAEIESGDLDWSAVPPGTTDPHIHPVALPATTPTKDHA</sequence>
<evidence type="ECO:0000256" key="1">
    <source>
        <dbReference type="SAM" id="MobiDB-lite"/>
    </source>
</evidence>
<dbReference type="AlphaFoldDB" id="A0A2M8WUT0"/>
<dbReference type="InterPro" id="IPR005149">
    <property type="entry name" value="Tscrpt_reg_PadR_N"/>
</dbReference>
<dbReference type="PANTHER" id="PTHR43252">
    <property type="entry name" value="TRANSCRIPTIONAL REGULATOR YQJI"/>
    <property type="match status" value="1"/>
</dbReference>
<feature type="region of interest" description="Disordered" evidence="1">
    <location>
        <begin position="189"/>
        <end position="214"/>
    </location>
</feature>
<protein>
    <submittedName>
        <fullName evidence="3">PadR family transcriptional regulator</fullName>
    </submittedName>
</protein>
<gene>
    <name evidence="3" type="ORF">CLV34_0528</name>
</gene>
<dbReference type="EMBL" id="PGTZ01000006">
    <property type="protein sequence ID" value="PJI94683.1"/>
    <property type="molecule type" value="Genomic_DNA"/>
</dbReference>
<keyword evidence="4" id="KW-1185">Reference proteome</keyword>
<evidence type="ECO:0000259" key="2">
    <source>
        <dbReference type="Pfam" id="PF03551"/>
    </source>
</evidence>
<dbReference type="InterPro" id="IPR036390">
    <property type="entry name" value="WH_DNA-bd_sf"/>
</dbReference>
<feature type="domain" description="Transcription regulator PadR N-terminal" evidence="2">
    <location>
        <begin position="14"/>
        <end position="87"/>
    </location>
</feature>
<name>A0A2M8WUT0_9MICO</name>
<accession>A0A2M8WUT0</accession>